<dbReference type="EMBL" id="CP035485">
    <property type="protein sequence ID" value="QDI90908.1"/>
    <property type="molecule type" value="Genomic_DNA"/>
</dbReference>
<evidence type="ECO:0000313" key="2">
    <source>
        <dbReference type="EMBL" id="QDI90908.1"/>
    </source>
</evidence>
<keyword evidence="1" id="KW-0812">Transmembrane</keyword>
<dbReference type="Proteomes" id="UP000319756">
    <property type="component" value="Chromosome"/>
</dbReference>
<feature type="transmembrane region" description="Helical" evidence="1">
    <location>
        <begin position="87"/>
        <end position="114"/>
    </location>
</feature>
<reference evidence="3" key="1">
    <citation type="submission" date="2019-01" db="EMBL/GenBank/DDBJ databases">
        <title>Genomic analysis of Salicibibacter sp. NKC3-5.</title>
        <authorList>
            <person name="Oh Y.J."/>
        </authorList>
    </citation>
    <scope>NUCLEOTIDE SEQUENCE [LARGE SCALE GENOMIC DNA]</scope>
    <source>
        <strain evidence="3">NKC3-5</strain>
    </source>
</reference>
<dbReference type="AlphaFoldDB" id="A0A514LGD2"/>
<evidence type="ECO:0008006" key="4">
    <source>
        <dbReference type="Google" id="ProtNLM"/>
    </source>
</evidence>
<dbReference type="RefSeq" id="WP_142088460.1">
    <property type="nucleotide sequence ID" value="NZ_CP035485.1"/>
</dbReference>
<dbReference type="KEGG" id="sale:EPH95_06720"/>
<keyword evidence="1" id="KW-1133">Transmembrane helix</keyword>
<evidence type="ECO:0000313" key="3">
    <source>
        <dbReference type="Proteomes" id="UP000319756"/>
    </source>
</evidence>
<evidence type="ECO:0000256" key="1">
    <source>
        <dbReference type="SAM" id="Phobius"/>
    </source>
</evidence>
<dbReference type="Pfam" id="PF17319">
    <property type="entry name" value="DUF5362"/>
    <property type="match status" value="1"/>
</dbReference>
<sequence length="116" mass="12732">MEERNKIPLKRISRWGQFVGIITIIIGSISAIVGLFDFIIGAIPGVISIILGYLIFRTGRAAKYIATSEDVTMTYLNELLDKYGKMLLISGIMAILLLALLLFALVLLFIALIAGM</sequence>
<feature type="transmembrane region" description="Helical" evidence="1">
    <location>
        <begin position="12"/>
        <end position="32"/>
    </location>
</feature>
<protein>
    <recommendedName>
        <fullName evidence="4">DUF5362 domain-containing protein</fullName>
    </recommendedName>
</protein>
<accession>A0A514LGD2</accession>
<keyword evidence="1" id="KW-0472">Membrane</keyword>
<keyword evidence="3" id="KW-1185">Reference proteome</keyword>
<dbReference type="InterPro" id="IPR035287">
    <property type="entry name" value="DUF5362"/>
</dbReference>
<gene>
    <name evidence="2" type="ORF">EPH95_06720</name>
</gene>
<organism evidence="2 3">
    <name type="scientific">Salicibibacter halophilus</name>
    <dbReference type="NCBI Taxonomy" id="2502791"/>
    <lineage>
        <taxon>Bacteria</taxon>
        <taxon>Bacillati</taxon>
        <taxon>Bacillota</taxon>
        <taxon>Bacilli</taxon>
        <taxon>Bacillales</taxon>
        <taxon>Bacillaceae</taxon>
        <taxon>Salicibibacter</taxon>
    </lineage>
</organism>
<name>A0A514LGD2_9BACI</name>
<proteinExistence type="predicted"/>
<feature type="transmembrane region" description="Helical" evidence="1">
    <location>
        <begin position="38"/>
        <end position="56"/>
    </location>
</feature>